<protein>
    <submittedName>
        <fullName evidence="2">Phenylacetate-coenzyme A ligase PaaK-like adenylate-forming protein</fullName>
    </submittedName>
</protein>
<evidence type="ECO:0000313" key="2">
    <source>
        <dbReference type="EMBL" id="MDQ1102996.1"/>
    </source>
</evidence>
<dbReference type="Pfam" id="PF00501">
    <property type="entry name" value="AMP-binding"/>
    <property type="match status" value="1"/>
</dbReference>
<dbReference type="GO" id="GO:0016874">
    <property type="term" value="F:ligase activity"/>
    <property type="evidence" value="ECO:0007669"/>
    <property type="project" value="UniProtKB-KW"/>
</dbReference>
<sequence>MSAATHGAGGLHPLLELEASVSLDRAAGSGGALEATVTGPDPHEFLAAALDWHFSPATGSPLWLDLARGLDFDPRRDVRSWADLARFPDIAGALRDRPVEDLLPRGLQGGPVPSVFETGGTTGAPKRLLYTPGWVERVLRWKVAELRAAGFPEGGGWLVAMPSGPHAYGHTARLQARELGSVLFTVDLDPRWVRKAIAAGSDPRGYVGHLVQQVRHVVTSQRVRALTTTPPILAELLLDDEVAQRLAEVEYVALAGAHLDQDTYELLTEALPTAVVQNIYGSTMVLTTARLRDPAAPPADAVYDGYPPFVSFSVVDPQTGEPVAAGERGQVRMAHVSSGVFIPNNLERDSAVRVPGLRPEISDALAQPAPLASFEGEQVVQGVY</sequence>
<dbReference type="SUPFAM" id="SSF56801">
    <property type="entry name" value="Acetyl-CoA synthetase-like"/>
    <property type="match status" value="1"/>
</dbReference>
<comment type="caution">
    <text evidence="2">The sequence shown here is derived from an EMBL/GenBank/DDBJ whole genome shotgun (WGS) entry which is preliminary data.</text>
</comment>
<dbReference type="Gene3D" id="3.40.50.12780">
    <property type="entry name" value="N-terminal domain of ligase-like"/>
    <property type="match status" value="1"/>
</dbReference>
<evidence type="ECO:0000313" key="3">
    <source>
        <dbReference type="Proteomes" id="UP001239215"/>
    </source>
</evidence>
<dbReference type="Proteomes" id="UP001239215">
    <property type="component" value="Unassembled WGS sequence"/>
</dbReference>
<name>A0AAJ1WZR6_9ACTN</name>
<dbReference type="EMBL" id="JAUTAN010000001">
    <property type="protein sequence ID" value="MDQ1102996.1"/>
    <property type="molecule type" value="Genomic_DNA"/>
</dbReference>
<accession>A0AAJ1WZR6</accession>
<organism evidence="2 3">
    <name type="scientific">Nocardioides zeae</name>
    <dbReference type="NCBI Taxonomy" id="1457234"/>
    <lineage>
        <taxon>Bacteria</taxon>
        <taxon>Bacillati</taxon>
        <taxon>Actinomycetota</taxon>
        <taxon>Actinomycetes</taxon>
        <taxon>Propionibacteriales</taxon>
        <taxon>Nocardioidaceae</taxon>
        <taxon>Nocardioides</taxon>
    </lineage>
</organism>
<feature type="domain" description="AMP-dependent synthetase/ligase" evidence="1">
    <location>
        <begin position="215"/>
        <end position="333"/>
    </location>
</feature>
<reference evidence="2" key="1">
    <citation type="submission" date="2023-07" db="EMBL/GenBank/DDBJ databases">
        <title>Functional and genomic diversity of the sorghum phyllosphere microbiome.</title>
        <authorList>
            <person name="Shade A."/>
        </authorList>
    </citation>
    <scope>NUCLEOTIDE SEQUENCE</scope>
    <source>
        <strain evidence="2">SORGH_AS_1067</strain>
    </source>
</reference>
<dbReference type="InterPro" id="IPR042099">
    <property type="entry name" value="ANL_N_sf"/>
</dbReference>
<evidence type="ECO:0000259" key="1">
    <source>
        <dbReference type="Pfam" id="PF00501"/>
    </source>
</evidence>
<dbReference type="InterPro" id="IPR000873">
    <property type="entry name" value="AMP-dep_synth/lig_dom"/>
</dbReference>
<gene>
    <name evidence="2" type="ORF">QE405_000280</name>
</gene>
<dbReference type="AlphaFoldDB" id="A0AAJ1WZR6"/>
<proteinExistence type="predicted"/>
<dbReference type="RefSeq" id="WP_307198444.1">
    <property type="nucleotide sequence ID" value="NZ_JAUTAN010000001.1"/>
</dbReference>
<keyword evidence="2" id="KW-0436">Ligase</keyword>